<evidence type="ECO:0000256" key="2">
    <source>
        <dbReference type="ARBA" id="ARBA00023054"/>
    </source>
</evidence>
<dbReference type="PANTHER" id="PTHR19212:SF0">
    <property type="entry name" value="LD07988P"/>
    <property type="match status" value="1"/>
</dbReference>
<dbReference type="EMBL" id="CACRXK020017436">
    <property type="protein sequence ID" value="CAB4031203.1"/>
    <property type="molecule type" value="Genomic_DNA"/>
</dbReference>
<dbReference type="InterPro" id="IPR019139">
    <property type="entry name" value="LRRFIP1/2"/>
</dbReference>
<feature type="region of interest" description="Disordered" evidence="4">
    <location>
        <begin position="85"/>
        <end position="134"/>
    </location>
</feature>
<dbReference type="Gene3D" id="1.10.238.10">
    <property type="entry name" value="EF-hand"/>
    <property type="match status" value="2"/>
</dbReference>
<feature type="domain" description="EH" evidence="5">
    <location>
        <begin position="377"/>
        <end position="445"/>
    </location>
</feature>
<keyword evidence="8" id="KW-1185">Reference proteome</keyword>
<dbReference type="Pfam" id="PF12763">
    <property type="entry name" value="EH"/>
    <property type="match status" value="2"/>
</dbReference>
<dbReference type="SUPFAM" id="SSF47473">
    <property type="entry name" value="EF-hand"/>
    <property type="match status" value="2"/>
</dbReference>
<dbReference type="CDD" id="cd00052">
    <property type="entry name" value="EH"/>
    <property type="match status" value="2"/>
</dbReference>
<dbReference type="OrthoDB" id="10028421at2759"/>
<dbReference type="GO" id="GO:0005509">
    <property type="term" value="F:calcium ion binding"/>
    <property type="evidence" value="ECO:0007669"/>
    <property type="project" value="InterPro"/>
</dbReference>
<evidence type="ECO:0000313" key="7">
    <source>
        <dbReference type="EMBL" id="CAB4031203.1"/>
    </source>
</evidence>
<dbReference type="Pfam" id="PF09738">
    <property type="entry name" value="LRRFIP"/>
    <property type="match status" value="1"/>
</dbReference>
<evidence type="ECO:0000256" key="3">
    <source>
        <dbReference type="SAM" id="Coils"/>
    </source>
</evidence>
<dbReference type="PROSITE" id="PS50031">
    <property type="entry name" value="EH"/>
    <property type="match status" value="2"/>
</dbReference>
<evidence type="ECO:0000256" key="1">
    <source>
        <dbReference type="ARBA" id="ARBA00008275"/>
    </source>
</evidence>
<feature type="compositionally biased region" description="Polar residues" evidence="4">
    <location>
        <begin position="88"/>
        <end position="124"/>
    </location>
</feature>
<feature type="coiled-coil region" evidence="3">
    <location>
        <begin position="175"/>
        <end position="251"/>
    </location>
</feature>
<accession>A0A6S7KTB6</accession>
<evidence type="ECO:0000313" key="8">
    <source>
        <dbReference type="Proteomes" id="UP001152795"/>
    </source>
</evidence>
<feature type="domain" description="EF-hand" evidence="6">
    <location>
        <begin position="312"/>
        <end position="347"/>
    </location>
</feature>
<dbReference type="Gene3D" id="1.20.5.4090">
    <property type="match status" value="1"/>
</dbReference>
<name>A0A6S7KTB6_PARCT</name>
<comment type="similarity">
    <text evidence="1">Belongs to the LRRFIP family.</text>
</comment>
<gene>
    <name evidence="7" type="ORF">PACLA_8A016948</name>
</gene>
<evidence type="ECO:0000259" key="6">
    <source>
        <dbReference type="PROSITE" id="PS50222"/>
    </source>
</evidence>
<dbReference type="GO" id="GO:0006355">
    <property type="term" value="P:regulation of DNA-templated transcription"/>
    <property type="evidence" value="ECO:0007669"/>
    <property type="project" value="InterPro"/>
</dbReference>
<dbReference type="PROSITE" id="PS50222">
    <property type="entry name" value="EF_HAND_2"/>
    <property type="match status" value="1"/>
</dbReference>
<protein>
    <submittedName>
        <fullName evidence="7">Leucine-rich repeat flightless-interacting 2</fullName>
    </submittedName>
</protein>
<dbReference type="AlphaFoldDB" id="A0A6S7KTB6"/>
<feature type="domain" description="EH" evidence="5">
    <location>
        <begin position="280"/>
        <end position="354"/>
    </location>
</feature>
<sequence length="445" mass="51177">MVQIAQLDDEKQALVYQTEDLKDKLEDGEDACTEARYELKEKNKEIDRLKRQNKTLENEIQQYKEAIEYRDNFIAEKGLSLFEDTQQEENSSTECDGGNTSTSNEENLGSTSPGENKTISNSNDPAGRRASVSDDKEVLVDQIKILQSQVADMKTAGVDRRHLEVPTQDELEDIRREFARQVNDMKIKVHKMEQENTRLEGLVMRLESQVKRYKSQAEAAEATEESLKTEKRKLQRELRKAQDDIIEIQTAHDHIQKRTHISICEVATSLKSDNFMEERNRIRYETLFYCQKLEDGFLSGDNARALFIRSKLPLLDLTRIWKLSDITRDNKLDVFEFSLAMHFIELKLMGGEIPKQNDIAIADNNHEVVFPIITEEEKQQIQDIFEYADGNSQGFLEIDIVKPMLLSSGLSPSTLSSIWNIADLDRAGKLCLFDFTIAMHLVKNC</sequence>
<dbReference type="Proteomes" id="UP001152795">
    <property type="component" value="Unassembled WGS sequence"/>
</dbReference>
<organism evidence="7 8">
    <name type="scientific">Paramuricea clavata</name>
    <name type="common">Red gorgonian</name>
    <name type="synonym">Violescent sea-whip</name>
    <dbReference type="NCBI Taxonomy" id="317549"/>
    <lineage>
        <taxon>Eukaryota</taxon>
        <taxon>Metazoa</taxon>
        <taxon>Cnidaria</taxon>
        <taxon>Anthozoa</taxon>
        <taxon>Octocorallia</taxon>
        <taxon>Malacalcyonacea</taxon>
        <taxon>Plexauridae</taxon>
        <taxon>Paramuricea</taxon>
    </lineage>
</organism>
<dbReference type="SMART" id="SM00027">
    <property type="entry name" value="EH"/>
    <property type="match status" value="2"/>
</dbReference>
<keyword evidence="2 3" id="KW-0175">Coiled coil</keyword>
<dbReference type="PANTHER" id="PTHR19212">
    <property type="entry name" value="LEUCINE RICH REPEAT IN FLII INTERACTING PROTEIN"/>
    <property type="match status" value="1"/>
</dbReference>
<feature type="coiled-coil region" evidence="3">
    <location>
        <begin position="4"/>
        <end position="66"/>
    </location>
</feature>
<dbReference type="InterPro" id="IPR000261">
    <property type="entry name" value="EH_dom"/>
</dbReference>
<evidence type="ECO:0000259" key="5">
    <source>
        <dbReference type="PROSITE" id="PS50031"/>
    </source>
</evidence>
<comment type="caution">
    <text evidence="7">The sequence shown here is derived from an EMBL/GenBank/DDBJ whole genome shotgun (WGS) entry which is preliminary data.</text>
</comment>
<evidence type="ECO:0000256" key="4">
    <source>
        <dbReference type="SAM" id="MobiDB-lite"/>
    </source>
</evidence>
<proteinExistence type="inferred from homology"/>
<reference evidence="7" key="1">
    <citation type="submission" date="2020-04" db="EMBL/GenBank/DDBJ databases">
        <authorList>
            <person name="Alioto T."/>
            <person name="Alioto T."/>
            <person name="Gomez Garrido J."/>
        </authorList>
    </citation>
    <scope>NUCLEOTIDE SEQUENCE</scope>
    <source>
        <strain evidence="7">A484AB</strain>
    </source>
</reference>
<feature type="non-terminal residue" evidence="7">
    <location>
        <position position="1"/>
    </location>
</feature>
<dbReference type="InterPro" id="IPR011992">
    <property type="entry name" value="EF-hand-dom_pair"/>
</dbReference>
<dbReference type="InterPro" id="IPR002048">
    <property type="entry name" value="EF_hand_dom"/>
</dbReference>